<dbReference type="GO" id="GO:0016853">
    <property type="term" value="F:isomerase activity"/>
    <property type="evidence" value="ECO:0007669"/>
    <property type="project" value="UniProtKB-KW"/>
</dbReference>
<name>A0A0F4LTG1_9LACO</name>
<dbReference type="EC" id="3.5.-.-" evidence="1"/>
<evidence type="ECO:0000256" key="1">
    <source>
        <dbReference type="PIRNR" id="PIRNR009290"/>
    </source>
</evidence>
<dbReference type="PANTHER" id="PTHR10937:SF14">
    <property type="entry name" value="FRUCTOSELYSINE 6-PHOSPHATE DEGLYCASE"/>
    <property type="match status" value="1"/>
</dbReference>
<dbReference type="GO" id="GO:0004360">
    <property type="term" value="F:glutamine-fructose-6-phosphate transaminase (isomerizing) activity"/>
    <property type="evidence" value="ECO:0007669"/>
    <property type="project" value="TreeGrafter"/>
</dbReference>
<dbReference type="Gene3D" id="1.10.10.2240">
    <property type="match status" value="1"/>
</dbReference>
<dbReference type="CDD" id="cd05009">
    <property type="entry name" value="SIS_GlmS_GlmD_2"/>
    <property type="match status" value="1"/>
</dbReference>
<dbReference type="PIRSF" id="PIRSF009290">
    <property type="entry name" value="FrlB"/>
    <property type="match status" value="1"/>
</dbReference>
<comment type="function">
    <text evidence="1">Catalyzes the conversion of a range of fructosamine 6-phosphates to glucose 6-phosphate and a free amino acid.</text>
</comment>
<dbReference type="GO" id="GO:0016787">
    <property type="term" value="F:hydrolase activity"/>
    <property type="evidence" value="ECO:0007669"/>
    <property type="project" value="UniProtKB-KW"/>
</dbReference>
<feature type="domain" description="SIS" evidence="2">
    <location>
        <begin position="12"/>
        <end position="151"/>
    </location>
</feature>
<dbReference type="InterPro" id="IPR046348">
    <property type="entry name" value="SIS_dom_sf"/>
</dbReference>
<evidence type="ECO:0000259" key="2">
    <source>
        <dbReference type="PROSITE" id="PS51464"/>
    </source>
</evidence>
<dbReference type="AlphaFoldDB" id="A0A0F4LTG1"/>
<keyword evidence="4" id="KW-1185">Reference proteome</keyword>
<dbReference type="RefSeq" id="WP_046306108.1">
    <property type="nucleotide sequence ID" value="NZ_KQ033999.1"/>
</dbReference>
<dbReference type="Pfam" id="PF01380">
    <property type="entry name" value="SIS"/>
    <property type="match status" value="1"/>
</dbReference>
<keyword evidence="1" id="KW-0119">Carbohydrate metabolism</keyword>
<comment type="subunit">
    <text evidence="1">Homooctamer.</text>
</comment>
<dbReference type="Gene3D" id="3.40.50.10490">
    <property type="entry name" value="Glucose-6-phosphate isomerase like protein, domain 1"/>
    <property type="match status" value="1"/>
</dbReference>
<evidence type="ECO:0000313" key="4">
    <source>
        <dbReference type="Proteomes" id="UP000033682"/>
    </source>
</evidence>
<dbReference type="CDD" id="cd05710">
    <property type="entry name" value="SIS_1"/>
    <property type="match status" value="1"/>
</dbReference>
<keyword evidence="3" id="KW-0413">Isomerase</keyword>
<protein>
    <recommendedName>
        <fullName evidence="1">Fructosamine deglycase</fullName>
        <ecNumber evidence="1">3.5.-.-</ecNumber>
    </recommendedName>
</protein>
<dbReference type="InterPro" id="IPR035490">
    <property type="entry name" value="GlmS/FrlB_SIS"/>
</dbReference>
<dbReference type="Gene3D" id="3.40.50.12570">
    <property type="match status" value="1"/>
</dbReference>
<organism evidence="3 4">
    <name type="scientific">Lactobacillus apis</name>
    <dbReference type="NCBI Taxonomy" id="303541"/>
    <lineage>
        <taxon>Bacteria</taxon>
        <taxon>Bacillati</taxon>
        <taxon>Bacillota</taxon>
        <taxon>Bacilli</taxon>
        <taxon>Lactobacillales</taxon>
        <taxon>Lactobacillaceae</taxon>
        <taxon>Lactobacillus</taxon>
    </lineage>
</organism>
<dbReference type="InterPro" id="IPR001347">
    <property type="entry name" value="SIS_dom"/>
</dbReference>
<dbReference type="GO" id="GO:0006047">
    <property type="term" value="P:UDP-N-acetylglucosamine metabolic process"/>
    <property type="evidence" value="ECO:0007669"/>
    <property type="project" value="TreeGrafter"/>
</dbReference>
<sequence>MEINKVNKAVKLAANHHQGKITSIYFTACGGSLVDFYVSKYFLEAEAKTITTGWYNSSEFVNVPPAKLGEDSIVFICSHSGNTPETVEAAKIAQEKGAFTIGLTFNKNANLLNYSNAKIVYEWGNEEEVVNNPMAITLDATVKLLQNFENYQYAVDFDDGLKKIDTVISRVIRQVQPRTKKFAQVYQNETMFYVLGSGPSFGHAYGFSICSLMEMQWLNSSAIHSGEYFHGPFEVTDKNLPYILLKSLGRTRVLDERAERFLAKYAQKVEVVDAKELGLDLIDDKVSEYFSPILFYTVLCEYRAKLAAVHDHSLDVRRYMGKVEY</sequence>
<accession>A0A0F4LTG1</accession>
<dbReference type="GO" id="GO:0006487">
    <property type="term" value="P:protein N-linked glycosylation"/>
    <property type="evidence" value="ECO:0007669"/>
    <property type="project" value="TreeGrafter"/>
</dbReference>
<keyword evidence="1" id="KW-0378">Hydrolase</keyword>
<gene>
    <name evidence="3" type="ORF">JF72_02600</name>
</gene>
<dbReference type="GO" id="GO:0006002">
    <property type="term" value="P:fructose 6-phosphate metabolic process"/>
    <property type="evidence" value="ECO:0007669"/>
    <property type="project" value="TreeGrafter"/>
</dbReference>
<comment type="caution">
    <text evidence="3">The sequence shown here is derived from an EMBL/GenBank/DDBJ whole genome shotgun (WGS) entry which is preliminary data.</text>
</comment>
<dbReference type="InterPro" id="IPR024713">
    <property type="entry name" value="Fructosamine_deglycase_FrlB"/>
</dbReference>
<dbReference type="PATRIC" id="fig|303541.3.peg.406"/>
<dbReference type="STRING" id="303541.JF72_02600"/>
<evidence type="ECO:0000313" key="3">
    <source>
        <dbReference type="EMBL" id="KJY62052.1"/>
    </source>
</evidence>
<dbReference type="PANTHER" id="PTHR10937">
    <property type="entry name" value="GLUCOSAMINE--FRUCTOSE-6-PHOSPHATE AMINOTRANSFERASE, ISOMERIZING"/>
    <property type="match status" value="1"/>
</dbReference>
<dbReference type="PROSITE" id="PS51464">
    <property type="entry name" value="SIS"/>
    <property type="match status" value="1"/>
</dbReference>
<proteinExistence type="predicted"/>
<dbReference type="SUPFAM" id="SSF53697">
    <property type="entry name" value="SIS domain"/>
    <property type="match status" value="1"/>
</dbReference>
<dbReference type="GO" id="GO:0097367">
    <property type="term" value="F:carbohydrate derivative binding"/>
    <property type="evidence" value="ECO:0007669"/>
    <property type="project" value="InterPro"/>
</dbReference>
<dbReference type="InterPro" id="IPR035488">
    <property type="entry name" value="FrlB_SIS"/>
</dbReference>
<dbReference type="HOGENOM" id="CLU_012520_3_0_9"/>
<dbReference type="EMBL" id="JXLG01000004">
    <property type="protein sequence ID" value="KJY62052.1"/>
    <property type="molecule type" value="Genomic_DNA"/>
</dbReference>
<reference evidence="3 4" key="1">
    <citation type="submission" date="2015-01" db="EMBL/GenBank/DDBJ databases">
        <title>Comparative genomics of the lactic acid bacteria isolated from the honey bee gut.</title>
        <authorList>
            <person name="Ellegaard K.M."/>
            <person name="Tamarit D."/>
            <person name="Javelind E."/>
            <person name="Olofsson T."/>
            <person name="Andersson S.G."/>
            <person name="Vasquez A."/>
        </authorList>
    </citation>
    <scope>NUCLEOTIDE SEQUENCE [LARGE SCALE GENOMIC DNA]</scope>
    <source>
        <strain evidence="3 4">Hma11</strain>
    </source>
</reference>
<dbReference type="Proteomes" id="UP000033682">
    <property type="component" value="Unassembled WGS sequence"/>
</dbReference>